<keyword evidence="3" id="KW-1185">Reference proteome</keyword>
<reference evidence="2 3" key="1">
    <citation type="submission" date="2023-09" db="EMBL/GenBank/DDBJ databases">
        <title>Nesidiocoris tenuis whole genome shotgun sequence.</title>
        <authorList>
            <person name="Shibata T."/>
            <person name="Shimoda M."/>
            <person name="Kobayashi T."/>
            <person name="Uehara T."/>
        </authorList>
    </citation>
    <scope>NUCLEOTIDE SEQUENCE [LARGE SCALE GENOMIC DNA]</scope>
    <source>
        <strain evidence="2 3">Japan</strain>
    </source>
</reference>
<evidence type="ECO:0000313" key="3">
    <source>
        <dbReference type="Proteomes" id="UP001307889"/>
    </source>
</evidence>
<gene>
    <name evidence="2" type="ORF">NTJ_12951</name>
</gene>
<sequence length="120" mass="14223">MIRRHRNDRFHQNMGSNRNRFFKVTTISTETAAIIAVETKTLDRNDDFKQKRQFSTETTTLNRKDDSQQKRQFSTERTTLNRNDDSQQKRRLSTETTAFNRNGFHQKTGVGYEAFRKTNA</sequence>
<dbReference type="EMBL" id="AP028919">
    <property type="protein sequence ID" value="BET00135.1"/>
    <property type="molecule type" value="Genomic_DNA"/>
</dbReference>
<name>A0ABN7B6V7_9HEMI</name>
<evidence type="ECO:0000256" key="1">
    <source>
        <dbReference type="SAM" id="MobiDB-lite"/>
    </source>
</evidence>
<accession>A0ABN7B6V7</accession>
<dbReference type="Proteomes" id="UP001307889">
    <property type="component" value="Chromosome 11"/>
</dbReference>
<feature type="compositionally biased region" description="Polar residues" evidence="1">
    <location>
        <begin position="70"/>
        <end position="81"/>
    </location>
</feature>
<protein>
    <submittedName>
        <fullName evidence="2">Uncharacterized protein</fullName>
    </submittedName>
</protein>
<organism evidence="2 3">
    <name type="scientific">Nesidiocoris tenuis</name>
    <dbReference type="NCBI Taxonomy" id="355587"/>
    <lineage>
        <taxon>Eukaryota</taxon>
        <taxon>Metazoa</taxon>
        <taxon>Ecdysozoa</taxon>
        <taxon>Arthropoda</taxon>
        <taxon>Hexapoda</taxon>
        <taxon>Insecta</taxon>
        <taxon>Pterygota</taxon>
        <taxon>Neoptera</taxon>
        <taxon>Paraneoptera</taxon>
        <taxon>Hemiptera</taxon>
        <taxon>Heteroptera</taxon>
        <taxon>Panheteroptera</taxon>
        <taxon>Cimicomorpha</taxon>
        <taxon>Miridae</taxon>
        <taxon>Dicyphina</taxon>
        <taxon>Nesidiocoris</taxon>
    </lineage>
</organism>
<evidence type="ECO:0000313" key="2">
    <source>
        <dbReference type="EMBL" id="BET00135.1"/>
    </source>
</evidence>
<feature type="region of interest" description="Disordered" evidence="1">
    <location>
        <begin position="45"/>
        <end position="97"/>
    </location>
</feature>
<proteinExistence type="predicted"/>